<organism evidence="1 2">
    <name type="scientific">Rhizorhabdus wittichii (strain DSM 6014 / CCUG 31198 / JCM 15750 / NBRC 105917 / EY 4224 / RW1)</name>
    <name type="common">Sphingomonas wittichii</name>
    <dbReference type="NCBI Taxonomy" id="392499"/>
    <lineage>
        <taxon>Bacteria</taxon>
        <taxon>Pseudomonadati</taxon>
        <taxon>Pseudomonadota</taxon>
        <taxon>Alphaproteobacteria</taxon>
        <taxon>Sphingomonadales</taxon>
        <taxon>Sphingomonadaceae</taxon>
        <taxon>Rhizorhabdus</taxon>
    </lineage>
</organism>
<dbReference type="InterPro" id="IPR019587">
    <property type="entry name" value="Polyketide_cyclase/dehydratase"/>
</dbReference>
<dbReference type="PANTHER" id="PTHR33789:SF5">
    <property type="entry name" value="BET V I_MAJOR LATEX PROTEIN DOMAIN-CONTAINING PROTEIN"/>
    <property type="match status" value="1"/>
</dbReference>
<evidence type="ECO:0000313" key="2">
    <source>
        <dbReference type="Proteomes" id="UP000001989"/>
    </source>
</evidence>
<dbReference type="InterPro" id="IPR053249">
    <property type="entry name" value="LFS"/>
</dbReference>
<dbReference type="Gene3D" id="3.30.530.20">
    <property type="match status" value="1"/>
</dbReference>
<name>A0A9J9H9E9_RHIWR</name>
<protein>
    <recommendedName>
        <fullName evidence="3">SRPBCC family protein</fullName>
    </recommendedName>
</protein>
<evidence type="ECO:0000313" key="1">
    <source>
        <dbReference type="EMBL" id="ABQ67396.1"/>
    </source>
</evidence>
<accession>A0A9J9H9E9</accession>
<dbReference type="Pfam" id="PF10604">
    <property type="entry name" value="Polyketide_cyc2"/>
    <property type="match status" value="1"/>
</dbReference>
<dbReference type="PANTHER" id="PTHR33789">
    <property type="entry name" value="LACHRYMATORY-FACTOR SYNTHASE"/>
    <property type="match status" value="1"/>
</dbReference>
<dbReference type="AlphaFoldDB" id="A0A9J9H9E9"/>
<dbReference type="EMBL" id="CP000699">
    <property type="protein sequence ID" value="ABQ67396.1"/>
    <property type="molecule type" value="Genomic_DNA"/>
</dbReference>
<sequence length="145" mass="15975">MTTTPVTYADVRAVIDHPVERVWPLIADFGGLSAWAAGVTGCTLEGEGPGAVRRVALGDRVAHERLEAIDPARHWLRYHIVPPHAMPADDVYSDIFLTSIEKNRTEIRWSSEASGFGIPPEQLGARIEGFYGKSIEGLRRLLDRG</sequence>
<proteinExistence type="predicted"/>
<dbReference type="OrthoDB" id="1364128at2"/>
<dbReference type="InterPro" id="IPR023393">
    <property type="entry name" value="START-like_dom_sf"/>
</dbReference>
<dbReference type="SUPFAM" id="SSF55961">
    <property type="entry name" value="Bet v1-like"/>
    <property type="match status" value="1"/>
</dbReference>
<dbReference type="CDD" id="cd07821">
    <property type="entry name" value="PYR_PYL_RCAR_like"/>
    <property type="match status" value="1"/>
</dbReference>
<dbReference type="Proteomes" id="UP000001989">
    <property type="component" value="Chromosome"/>
</dbReference>
<reference evidence="1 2" key="1">
    <citation type="journal article" date="2010" name="J. Bacteriol.">
        <title>Genome sequence of the dioxin-mineralizing bacterium Sphingomonas wittichii RW1.</title>
        <authorList>
            <person name="Miller T.R."/>
            <person name="Delcher A.L."/>
            <person name="Salzberg S.L."/>
            <person name="Saunders E."/>
            <person name="Detter J.C."/>
            <person name="Halden R.U."/>
        </authorList>
    </citation>
    <scope>NUCLEOTIDE SEQUENCE [LARGE SCALE GENOMIC DNA]</scope>
    <source>
        <strain evidence="2">DSM 6014 / CCUG 31198 / JCM 15750 / NBRC 105917 / EY 4224 / RW1</strain>
    </source>
</reference>
<evidence type="ECO:0008006" key="3">
    <source>
        <dbReference type="Google" id="ProtNLM"/>
    </source>
</evidence>
<dbReference type="KEGG" id="swi:Swit_1029"/>
<gene>
    <name evidence="1" type="ordered locus">Swit_1029</name>
</gene>
<keyword evidence="2" id="KW-1185">Reference proteome</keyword>